<keyword evidence="9 10" id="KW-0472">Membrane</keyword>
<evidence type="ECO:0000256" key="2">
    <source>
        <dbReference type="ARBA" id="ARBA00006375"/>
    </source>
</evidence>
<dbReference type="InterPro" id="IPR018108">
    <property type="entry name" value="MCP_transmembrane"/>
</dbReference>
<accession>A0A553Q0W6</accession>
<keyword evidence="7" id="KW-1133">Transmembrane helix</keyword>
<keyword evidence="3 11" id="KW-0813">Transport</keyword>
<organism evidence="12 13">
    <name type="scientific">Danionella cerebrum</name>
    <dbReference type="NCBI Taxonomy" id="2873325"/>
    <lineage>
        <taxon>Eukaryota</taxon>
        <taxon>Metazoa</taxon>
        <taxon>Chordata</taxon>
        <taxon>Craniata</taxon>
        <taxon>Vertebrata</taxon>
        <taxon>Euteleostomi</taxon>
        <taxon>Actinopterygii</taxon>
        <taxon>Neopterygii</taxon>
        <taxon>Teleostei</taxon>
        <taxon>Ostariophysi</taxon>
        <taxon>Cypriniformes</taxon>
        <taxon>Danionidae</taxon>
        <taxon>Danioninae</taxon>
        <taxon>Danionella</taxon>
    </lineage>
</organism>
<evidence type="ECO:0000256" key="4">
    <source>
        <dbReference type="ARBA" id="ARBA00022692"/>
    </source>
</evidence>
<dbReference type="Gene3D" id="1.50.40.10">
    <property type="entry name" value="Mitochondrial carrier domain"/>
    <property type="match status" value="2"/>
</dbReference>
<dbReference type="InterPro" id="IPR023395">
    <property type="entry name" value="MCP_dom_sf"/>
</dbReference>
<evidence type="ECO:0000256" key="10">
    <source>
        <dbReference type="PROSITE-ProRule" id="PRU00282"/>
    </source>
</evidence>
<evidence type="ECO:0000256" key="1">
    <source>
        <dbReference type="ARBA" id="ARBA00004448"/>
    </source>
</evidence>
<keyword evidence="5" id="KW-0677">Repeat</keyword>
<evidence type="ECO:0000256" key="11">
    <source>
        <dbReference type="RuleBase" id="RU000488"/>
    </source>
</evidence>
<dbReference type="EMBL" id="SRMA01026473">
    <property type="protein sequence ID" value="TRY83574.1"/>
    <property type="molecule type" value="Genomic_DNA"/>
</dbReference>
<gene>
    <name evidence="12" type="ORF">DNTS_016279</name>
</gene>
<keyword evidence="13" id="KW-1185">Reference proteome</keyword>
<name>A0A553Q0W6_9TELE</name>
<dbReference type="InterPro" id="IPR050567">
    <property type="entry name" value="Mitochondrial_Carrier"/>
</dbReference>
<evidence type="ECO:0000256" key="3">
    <source>
        <dbReference type="ARBA" id="ARBA00022448"/>
    </source>
</evidence>
<evidence type="ECO:0000256" key="7">
    <source>
        <dbReference type="ARBA" id="ARBA00022989"/>
    </source>
</evidence>
<reference evidence="12 13" key="1">
    <citation type="journal article" date="2019" name="Sci. Data">
        <title>Hybrid genome assembly and annotation of Danionella translucida.</title>
        <authorList>
            <person name="Kadobianskyi M."/>
            <person name="Schulze L."/>
            <person name="Schuelke M."/>
            <person name="Judkewitz B."/>
        </authorList>
    </citation>
    <scope>NUCLEOTIDE SEQUENCE [LARGE SCALE GENOMIC DNA]</scope>
    <source>
        <strain evidence="12 13">Bolton</strain>
    </source>
</reference>
<dbReference type="OrthoDB" id="193856at2759"/>
<evidence type="ECO:0000256" key="8">
    <source>
        <dbReference type="ARBA" id="ARBA00023128"/>
    </source>
</evidence>
<keyword evidence="6" id="KW-0999">Mitochondrion inner membrane</keyword>
<dbReference type="PROSITE" id="PS50920">
    <property type="entry name" value="SOLCAR"/>
    <property type="match status" value="2"/>
</dbReference>
<sequence>MHLADFIAGSVGGAFGVVVGYPLDTVKVKLQTQAGYTGVWQCVRRTCRNEGLQGFYRGMSMPLSTISISSSVVFGTYRNVLNLLQRTQHMHNTHKPRKAHIFLSGFAGGVAQVLVISPADIVKVRLQCQTEQAHRSRYRGALQCLRSIVRNEGLLGLYKGSLALALRDGPSEHRRFKGVFHCLTHSVRSEGIFVLYRGLTLNCIRAFPVNMCVFAAYELMLRLLHPETH</sequence>
<comment type="subcellular location">
    <subcellularLocation>
        <location evidence="1">Mitochondrion inner membrane</location>
        <topology evidence="1">Multi-pass membrane protein</topology>
    </subcellularLocation>
</comment>
<dbReference type="GO" id="GO:0005743">
    <property type="term" value="C:mitochondrial inner membrane"/>
    <property type="evidence" value="ECO:0007669"/>
    <property type="project" value="UniProtKB-SubCell"/>
</dbReference>
<evidence type="ECO:0000313" key="12">
    <source>
        <dbReference type="EMBL" id="TRY83574.1"/>
    </source>
</evidence>
<dbReference type="Pfam" id="PF00153">
    <property type="entry name" value="Mito_carr"/>
    <property type="match status" value="2"/>
</dbReference>
<feature type="repeat" description="Solcar" evidence="10">
    <location>
        <begin position="1"/>
        <end position="83"/>
    </location>
</feature>
<comment type="caution">
    <text evidence="12">The sequence shown here is derived from an EMBL/GenBank/DDBJ whole genome shotgun (WGS) entry which is preliminary data.</text>
</comment>
<protein>
    <recommendedName>
        <fullName evidence="14">Solute carrier family 25 member 47</fullName>
    </recommendedName>
</protein>
<keyword evidence="8" id="KW-0496">Mitochondrion</keyword>
<keyword evidence="4 10" id="KW-0812">Transmembrane</keyword>
<evidence type="ECO:0000256" key="6">
    <source>
        <dbReference type="ARBA" id="ARBA00022792"/>
    </source>
</evidence>
<proteinExistence type="inferred from homology"/>
<evidence type="ECO:0000256" key="9">
    <source>
        <dbReference type="ARBA" id="ARBA00023136"/>
    </source>
</evidence>
<evidence type="ECO:0000313" key="13">
    <source>
        <dbReference type="Proteomes" id="UP000316079"/>
    </source>
</evidence>
<dbReference type="PANTHER" id="PTHR45624:SF3">
    <property type="entry name" value="SOLUTE CARRIER FAMILY 25 MEMBER 47"/>
    <property type="match status" value="1"/>
</dbReference>
<dbReference type="STRING" id="623744.A0A553Q0W6"/>
<dbReference type="AlphaFoldDB" id="A0A553Q0W6"/>
<evidence type="ECO:0000256" key="5">
    <source>
        <dbReference type="ARBA" id="ARBA00022737"/>
    </source>
</evidence>
<comment type="similarity">
    <text evidence="2 11">Belongs to the mitochondrial carrier (TC 2.A.29) family.</text>
</comment>
<feature type="repeat" description="Solcar" evidence="10">
    <location>
        <begin position="99"/>
        <end position="185"/>
    </location>
</feature>
<dbReference type="PANTHER" id="PTHR45624">
    <property type="entry name" value="MITOCHONDRIAL BASIC AMINO ACIDS TRANSPORTER-RELATED"/>
    <property type="match status" value="1"/>
</dbReference>
<dbReference type="Proteomes" id="UP000316079">
    <property type="component" value="Unassembled WGS sequence"/>
</dbReference>
<dbReference type="GO" id="GO:0022857">
    <property type="term" value="F:transmembrane transporter activity"/>
    <property type="evidence" value="ECO:0007669"/>
    <property type="project" value="TreeGrafter"/>
</dbReference>
<evidence type="ECO:0008006" key="14">
    <source>
        <dbReference type="Google" id="ProtNLM"/>
    </source>
</evidence>
<dbReference type="SUPFAM" id="SSF103506">
    <property type="entry name" value="Mitochondrial carrier"/>
    <property type="match status" value="1"/>
</dbReference>